<dbReference type="InterPro" id="IPR007060">
    <property type="entry name" value="FtsL/DivIC"/>
</dbReference>
<name>A0A1F7K959_9BACT</name>
<proteinExistence type="predicted"/>
<keyword evidence="1" id="KW-1133">Transmembrane helix</keyword>
<dbReference type="Proteomes" id="UP000178450">
    <property type="component" value="Unassembled WGS sequence"/>
</dbReference>
<sequence>MSYNIKSQTKKQDNSGYSFVIIIGFFILTLSVNFVKLVREYALKKKILQENTRDYSALVDQQNKLKLKIKKHQSQEYIEEQARKLTLSKPNEFVVIMASPSPKAKITPTVTPYIANYKLWLQLFNHQ</sequence>
<gene>
    <name evidence="2" type="ORF">A2209_02600</name>
</gene>
<protein>
    <recommendedName>
        <fullName evidence="4">Septum formation initiator</fullName>
    </recommendedName>
</protein>
<keyword evidence="1" id="KW-0812">Transmembrane</keyword>
<accession>A0A1F7K959</accession>
<keyword evidence="1" id="KW-0472">Membrane</keyword>
<dbReference type="Pfam" id="PF04977">
    <property type="entry name" value="DivIC"/>
    <property type="match status" value="1"/>
</dbReference>
<dbReference type="AlphaFoldDB" id="A0A1F7K959"/>
<evidence type="ECO:0000256" key="1">
    <source>
        <dbReference type="SAM" id="Phobius"/>
    </source>
</evidence>
<organism evidence="2 3">
    <name type="scientific">Candidatus Roizmanbacteria bacterium RIFOXYA1_FULL_41_12</name>
    <dbReference type="NCBI Taxonomy" id="1802082"/>
    <lineage>
        <taxon>Bacteria</taxon>
        <taxon>Candidatus Roizmaniibacteriota</taxon>
    </lineage>
</organism>
<comment type="caution">
    <text evidence="2">The sequence shown here is derived from an EMBL/GenBank/DDBJ whole genome shotgun (WGS) entry which is preliminary data.</text>
</comment>
<feature type="transmembrane region" description="Helical" evidence="1">
    <location>
        <begin position="16"/>
        <end position="38"/>
    </location>
</feature>
<evidence type="ECO:0000313" key="3">
    <source>
        <dbReference type="Proteomes" id="UP000178450"/>
    </source>
</evidence>
<dbReference type="EMBL" id="MGBG01000022">
    <property type="protein sequence ID" value="OGK64378.1"/>
    <property type="molecule type" value="Genomic_DNA"/>
</dbReference>
<reference evidence="2 3" key="1">
    <citation type="journal article" date="2016" name="Nat. Commun.">
        <title>Thousands of microbial genomes shed light on interconnected biogeochemical processes in an aquifer system.</title>
        <authorList>
            <person name="Anantharaman K."/>
            <person name="Brown C.T."/>
            <person name="Hug L.A."/>
            <person name="Sharon I."/>
            <person name="Castelle C.J."/>
            <person name="Probst A.J."/>
            <person name="Thomas B.C."/>
            <person name="Singh A."/>
            <person name="Wilkins M.J."/>
            <person name="Karaoz U."/>
            <person name="Brodie E.L."/>
            <person name="Williams K.H."/>
            <person name="Hubbard S.S."/>
            <person name="Banfield J.F."/>
        </authorList>
    </citation>
    <scope>NUCLEOTIDE SEQUENCE [LARGE SCALE GENOMIC DNA]</scope>
</reference>
<evidence type="ECO:0000313" key="2">
    <source>
        <dbReference type="EMBL" id="OGK64378.1"/>
    </source>
</evidence>
<evidence type="ECO:0008006" key="4">
    <source>
        <dbReference type="Google" id="ProtNLM"/>
    </source>
</evidence>